<keyword evidence="2" id="KW-0285">Flavoprotein</keyword>
<dbReference type="PANTHER" id="PTHR43004">
    <property type="entry name" value="TRK SYSTEM POTASSIUM UPTAKE PROTEIN"/>
    <property type="match status" value="1"/>
</dbReference>
<dbReference type="Pfam" id="PF01494">
    <property type="entry name" value="FAD_binding_3"/>
    <property type="match status" value="1"/>
</dbReference>
<evidence type="ECO:0000313" key="6">
    <source>
        <dbReference type="Proteomes" id="UP001190466"/>
    </source>
</evidence>
<evidence type="ECO:0000256" key="2">
    <source>
        <dbReference type="ARBA" id="ARBA00022630"/>
    </source>
</evidence>
<comment type="cofactor">
    <cofactor evidence="1">
        <name>FAD</name>
        <dbReference type="ChEBI" id="CHEBI:57692"/>
    </cofactor>
</comment>
<dbReference type="Proteomes" id="UP001190466">
    <property type="component" value="Chromosome"/>
</dbReference>
<keyword evidence="6" id="KW-1185">Reference proteome</keyword>
<protein>
    <submittedName>
        <fullName evidence="5">FAD-dependent oxidoreductase</fullName>
    </submittedName>
</protein>
<dbReference type="PRINTS" id="PR00420">
    <property type="entry name" value="RNGMNOXGNASE"/>
</dbReference>
<gene>
    <name evidence="5" type="ORF">MU0050_000973</name>
</gene>
<dbReference type="PANTHER" id="PTHR43004:SF19">
    <property type="entry name" value="BINDING MONOOXYGENASE, PUTATIVE (JCVI)-RELATED"/>
    <property type="match status" value="1"/>
</dbReference>
<name>A0ABM9MAC8_9MYCO</name>
<dbReference type="InterPro" id="IPR050641">
    <property type="entry name" value="RIFMO-like"/>
</dbReference>
<dbReference type="Pfam" id="PF21274">
    <property type="entry name" value="Rng_hyd_C"/>
    <property type="match status" value="1"/>
</dbReference>
<evidence type="ECO:0000313" key="5">
    <source>
        <dbReference type="EMBL" id="CAJ1580300.1"/>
    </source>
</evidence>
<dbReference type="SUPFAM" id="SSF51905">
    <property type="entry name" value="FAD/NAD(P)-binding domain"/>
    <property type="match status" value="1"/>
</dbReference>
<feature type="domain" description="FAD-binding" evidence="4">
    <location>
        <begin position="7"/>
        <end position="346"/>
    </location>
</feature>
<dbReference type="InterPro" id="IPR002938">
    <property type="entry name" value="FAD-bd"/>
</dbReference>
<keyword evidence="3" id="KW-0274">FAD</keyword>
<proteinExistence type="predicted"/>
<dbReference type="EMBL" id="OY726395">
    <property type="protein sequence ID" value="CAJ1580300.1"/>
    <property type="molecule type" value="Genomic_DNA"/>
</dbReference>
<accession>A0ABM9MAC8</accession>
<evidence type="ECO:0000259" key="4">
    <source>
        <dbReference type="Pfam" id="PF01494"/>
    </source>
</evidence>
<organism evidence="5 6">
    <name type="scientific">[Mycobacterium] wendilense</name>
    <dbReference type="NCBI Taxonomy" id="3064284"/>
    <lineage>
        <taxon>Bacteria</taxon>
        <taxon>Bacillati</taxon>
        <taxon>Actinomycetota</taxon>
        <taxon>Actinomycetes</taxon>
        <taxon>Mycobacteriales</taxon>
        <taxon>Mycobacteriaceae</taxon>
        <taxon>Mycolicibacter</taxon>
    </lineage>
</organism>
<dbReference type="InterPro" id="IPR036188">
    <property type="entry name" value="FAD/NAD-bd_sf"/>
</dbReference>
<sequence length="502" mass="54034">MTGAEMDTDVIVVGAGPTGLTLACSLRLHGLSVRVIDRAAAPATTSRANFMHARGSEVLARLGALGSLPAESLRAMSVTTYAGDRPMMKLMFGDPGMGTAAPPMVVSQAKVEAALRDRLADLGVIPQWGNGLTCLRQDAESVEATLADGHRVRSRWLVGCDGTSSTTRKLVGIDFPGVKLSERFLLADVHLDWDLSRDGTSGWVHPDGLVGVMPMPDESGRDDLWRVFAYDPRGGEKPSDEEILDRVTTIIPERTGRTVRVGEPEWLSVFTVHRRLASSYRRGRVFIAGDAAHAHAPFGGQGMLTGVGDAENLAFKLALAVRGSAGEALLDTYEAERRPLATDVLRGTSAMTRMNVASSRFGRFLRDQVAIRIAGLPVVQRWATYSASQLWVSYRKGPLGGRGRKPRPGDRIADLACTRDDGTPTRLHGELGGRWALLEPSSAGGAGLEAARRRLGEFVVGLRYDGDEAMLVRPDAHLGWRGGDAAGLDRWLRDALSAGRTR</sequence>
<dbReference type="Gene3D" id="3.30.70.2450">
    <property type="match status" value="1"/>
</dbReference>
<evidence type="ECO:0000256" key="1">
    <source>
        <dbReference type="ARBA" id="ARBA00001974"/>
    </source>
</evidence>
<reference evidence="5 6" key="1">
    <citation type="submission" date="2023-08" db="EMBL/GenBank/DDBJ databases">
        <authorList>
            <person name="Folkvardsen B D."/>
            <person name="Norman A."/>
        </authorList>
    </citation>
    <scope>NUCLEOTIDE SEQUENCE [LARGE SCALE GENOMIC DNA]</scope>
    <source>
        <strain evidence="5 6">Mu0050</strain>
    </source>
</reference>
<dbReference type="Gene3D" id="3.50.50.60">
    <property type="entry name" value="FAD/NAD(P)-binding domain"/>
    <property type="match status" value="1"/>
</dbReference>
<dbReference type="RefSeq" id="WP_316514727.1">
    <property type="nucleotide sequence ID" value="NZ_OY726395.1"/>
</dbReference>
<dbReference type="Gene3D" id="3.40.30.120">
    <property type="match status" value="1"/>
</dbReference>
<evidence type="ECO:0000256" key="3">
    <source>
        <dbReference type="ARBA" id="ARBA00022827"/>
    </source>
</evidence>